<dbReference type="SUPFAM" id="SSF103473">
    <property type="entry name" value="MFS general substrate transporter"/>
    <property type="match status" value="1"/>
</dbReference>
<accession>S4RYS9</accession>
<evidence type="ECO:0000256" key="4">
    <source>
        <dbReference type="ARBA" id="ARBA00022989"/>
    </source>
</evidence>
<evidence type="ECO:0000256" key="5">
    <source>
        <dbReference type="ARBA" id="ARBA00023136"/>
    </source>
</evidence>
<keyword evidence="3 6" id="KW-0812">Transmembrane</keyword>
<reference evidence="7" key="1">
    <citation type="submission" date="2025-08" db="UniProtKB">
        <authorList>
            <consortium name="Ensembl"/>
        </authorList>
    </citation>
    <scope>IDENTIFICATION</scope>
</reference>
<feature type="transmembrane region" description="Helical" evidence="6">
    <location>
        <begin position="89"/>
        <end position="106"/>
    </location>
</feature>
<evidence type="ECO:0000256" key="3">
    <source>
        <dbReference type="ARBA" id="ARBA00022692"/>
    </source>
</evidence>
<dbReference type="OMA" id="RICPARP"/>
<comment type="subcellular location">
    <subcellularLocation>
        <location evidence="1">Membrane</location>
        <topology evidence="1">Multi-pass membrane protein</topology>
    </subcellularLocation>
</comment>
<evidence type="ECO:0000256" key="1">
    <source>
        <dbReference type="ARBA" id="ARBA00004141"/>
    </source>
</evidence>
<feature type="transmembrane region" description="Helical" evidence="6">
    <location>
        <begin position="160"/>
        <end position="179"/>
    </location>
</feature>
<feature type="transmembrane region" description="Helical" evidence="6">
    <location>
        <begin position="126"/>
        <end position="148"/>
    </location>
</feature>
<name>S4RYS9_PETMA</name>
<dbReference type="HOGENOM" id="CLU_109196_0_0_1"/>
<feature type="transmembrane region" description="Helical" evidence="6">
    <location>
        <begin position="54"/>
        <end position="77"/>
    </location>
</feature>
<dbReference type="GO" id="GO:0016020">
    <property type="term" value="C:membrane"/>
    <property type="evidence" value="ECO:0007669"/>
    <property type="project" value="UniProtKB-SubCell"/>
</dbReference>
<protein>
    <recommendedName>
        <fullName evidence="8">Solute carrier family 45 member 3</fullName>
    </recommendedName>
</protein>
<feature type="transmembrane region" description="Helical" evidence="6">
    <location>
        <begin position="199"/>
        <end position="218"/>
    </location>
</feature>
<evidence type="ECO:0000256" key="2">
    <source>
        <dbReference type="ARBA" id="ARBA00022448"/>
    </source>
</evidence>
<evidence type="ECO:0000313" key="7">
    <source>
        <dbReference type="Ensembl" id="ENSPMAP00000010370.1"/>
    </source>
</evidence>
<dbReference type="InterPro" id="IPR036259">
    <property type="entry name" value="MFS_trans_sf"/>
</dbReference>
<dbReference type="PANTHER" id="PTHR19432:SF35">
    <property type="entry name" value="SOLUTE CARRIER FAMILY 45 MEMBER 3 ISOFORM X1"/>
    <property type="match status" value="1"/>
</dbReference>
<keyword evidence="2" id="KW-0813">Transport</keyword>
<dbReference type="FunFam" id="1.20.1250.20:FF:000193">
    <property type="entry name" value="Solute carrier family 45 member 3"/>
    <property type="match status" value="1"/>
</dbReference>
<dbReference type="STRING" id="7757.ENSPMAP00000010370"/>
<proteinExistence type="predicted"/>
<dbReference type="AlphaFoldDB" id="S4RYS9"/>
<keyword evidence="5 6" id="KW-0472">Membrane</keyword>
<feature type="transmembrane region" description="Helical" evidence="6">
    <location>
        <begin position="20"/>
        <end position="42"/>
    </location>
</feature>
<reference evidence="7" key="2">
    <citation type="submission" date="2025-09" db="UniProtKB">
        <authorList>
            <consortium name="Ensembl"/>
        </authorList>
    </citation>
    <scope>IDENTIFICATION</scope>
</reference>
<dbReference type="Gene3D" id="1.20.1250.20">
    <property type="entry name" value="MFS general substrate transporter like domains"/>
    <property type="match status" value="1"/>
</dbReference>
<evidence type="ECO:0000256" key="6">
    <source>
        <dbReference type="SAM" id="Phobius"/>
    </source>
</evidence>
<dbReference type="PANTHER" id="PTHR19432">
    <property type="entry name" value="SUGAR TRANSPORTER"/>
    <property type="match status" value="1"/>
</dbReference>
<keyword evidence="4 6" id="KW-1133">Transmembrane helix</keyword>
<sequence>MEAERGVTDRTTNAMEKIRLLLLTALACGLEICVAAGVTYVPPLLLEAGVEERYMTMVLGIGPVLALVFVPFISSASDNWSGGCGRRKPFILALSLGVVLGLLIISKTGQIAGRICPARPQVGLMIVGVGLLDFCGQSCFTPLEALVADTLREPERCVHAYAMYSLMTSAGGCVGYLLPTVDWSGTDLARRLGGQGQCLFAILIAVFLVSLAVTMWQARDLAAPSAKAGGGQAA</sequence>
<dbReference type="GO" id="GO:0008506">
    <property type="term" value="F:sucrose:proton symporter activity"/>
    <property type="evidence" value="ECO:0007669"/>
    <property type="project" value="TreeGrafter"/>
</dbReference>
<evidence type="ECO:0008006" key="8">
    <source>
        <dbReference type="Google" id="ProtNLM"/>
    </source>
</evidence>
<dbReference type="GeneTree" id="ENSGT00950000182914"/>
<organism evidence="7">
    <name type="scientific">Petromyzon marinus</name>
    <name type="common">Sea lamprey</name>
    <dbReference type="NCBI Taxonomy" id="7757"/>
    <lineage>
        <taxon>Eukaryota</taxon>
        <taxon>Metazoa</taxon>
        <taxon>Chordata</taxon>
        <taxon>Craniata</taxon>
        <taxon>Vertebrata</taxon>
        <taxon>Cyclostomata</taxon>
        <taxon>Hyperoartia</taxon>
        <taxon>Petromyzontiformes</taxon>
        <taxon>Petromyzontidae</taxon>
        <taxon>Petromyzon</taxon>
    </lineage>
</organism>
<dbReference type="Ensembl" id="ENSPMAT00000010416.1">
    <property type="protein sequence ID" value="ENSPMAP00000010370.1"/>
    <property type="gene ID" value="ENSPMAG00000009432.1"/>
</dbReference>